<keyword evidence="1" id="KW-0812">Transmembrane</keyword>
<comment type="caution">
    <text evidence="2">The sequence shown here is derived from an EMBL/GenBank/DDBJ whole genome shotgun (WGS) entry which is preliminary data.</text>
</comment>
<reference evidence="2 3" key="1">
    <citation type="submission" date="2024-09" db="EMBL/GenBank/DDBJ databases">
        <authorList>
            <person name="Sun Q."/>
            <person name="Mori K."/>
        </authorList>
    </citation>
    <scope>NUCLEOTIDE SEQUENCE [LARGE SCALE GENOMIC DNA]</scope>
    <source>
        <strain evidence="2 3">TBRC 1432</strain>
    </source>
</reference>
<gene>
    <name evidence="2" type="ORF">ACFFH7_36145</name>
</gene>
<dbReference type="Proteomes" id="UP001589810">
    <property type="component" value="Unassembled WGS sequence"/>
</dbReference>
<evidence type="ECO:0000313" key="3">
    <source>
        <dbReference type="Proteomes" id="UP001589810"/>
    </source>
</evidence>
<evidence type="ECO:0000256" key="1">
    <source>
        <dbReference type="SAM" id="Phobius"/>
    </source>
</evidence>
<dbReference type="RefSeq" id="WP_273944752.1">
    <property type="nucleotide sequence ID" value="NZ_CP097263.1"/>
</dbReference>
<dbReference type="EMBL" id="JBHLUD010000013">
    <property type="protein sequence ID" value="MFC0546989.1"/>
    <property type="molecule type" value="Genomic_DNA"/>
</dbReference>
<evidence type="ECO:0000313" key="2">
    <source>
        <dbReference type="EMBL" id="MFC0546989.1"/>
    </source>
</evidence>
<sequence length="109" mass="10852">MPTANTVILALLLASSAKTWRVMASGPSPWKVSATSGRPLDARTTSTAGPPGATVVVVVVVIVTGGVVVVERVVALGVGAAVGGPAHPARAVVAAIPSAARREIRRVTP</sequence>
<accession>A0ABV6N3M6</accession>
<protein>
    <recommendedName>
        <fullName evidence="4">Secreted protein</fullName>
    </recommendedName>
</protein>
<name>A0ABV6N3M6_9PSEU</name>
<keyword evidence="1" id="KW-1133">Transmembrane helix</keyword>
<feature type="transmembrane region" description="Helical" evidence="1">
    <location>
        <begin position="48"/>
        <end position="70"/>
    </location>
</feature>
<proteinExistence type="predicted"/>
<keyword evidence="3" id="KW-1185">Reference proteome</keyword>
<keyword evidence="1" id="KW-0472">Membrane</keyword>
<evidence type="ECO:0008006" key="4">
    <source>
        <dbReference type="Google" id="ProtNLM"/>
    </source>
</evidence>
<organism evidence="2 3">
    <name type="scientific">Kutzneria chonburiensis</name>
    <dbReference type="NCBI Taxonomy" id="1483604"/>
    <lineage>
        <taxon>Bacteria</taxon>
        <taxon>Bacillati</taxon>
        <taxon>Actinomycetota</taxon>
        <taxon>Actinomycetes</taxon>
        <taxon>Pseudonocardiales</taxon>
        <taxon>Pseudonocardiaceae</taxon>
        <taxon>Kutzneria</taxon>
    </lineage>
</organism>